<proteinExistence type="predicted"/>
<evidence type="ECO:0000256" key="1">
    <source>
        <dbReference type="SAM" id="MobiDB-lite"/>
    </source>
</evidence>
<sequence length="66" mass="7485">MQLTQTQYKNKCLNLRSSQSSKRKSMITKNENRDPGIANHLHTSRRIEIIAMFVLPAPAGAQQTCK</sequence>
<evidence type="ECO:0000313" key="2">
    <source>
        <dbReference type="EMBL" id="ONH92719.1"/>
    </source>
</evidence>
<dbReference type="Gramene" id="ONH92719">
    <property type="protein sequence ID" value="ONH92719"/>
    <property type="gene ID" value="PRUPE_8G191200"/>
</dbReference>
<evidence type="ECO:0000313" key="3">
    <source>
        <dbReference type="Proteomes" id="UP000006882"/>
    </source>
</evidence>
<gene>
    <name evidence="2" type="ORF">PRUPE_8G191200</name>
</gene>
<name>M5VK46_PRUPE</name>
<organism evidence="2 3">
    <name type="scientific">Prunus persica</name>
    <name type="common">Peach</name>
    <name type="synonym">Amygdalus persica</name>
    <dbReference type="NCBI Taxonomy" id="3760"/>
    <lineage>
        <taxon>Eukaryota</taxon>
        <taxon>Viridiplantae</taxon>
        <taxon>Streptophyta</taxon>
        <taxon>Embryophyta</taxon>
        <taxon>Tracheophyta</taxon>
        <taxon>Spermatophyta</taxon>
        <taxon>Magnoliopsida</taxon>
        <taxon>eudicotyledons</taxon>
        <taxon>Gunneridae</taxon>
        <taxon>Pentapetalae</taxon>
        <taxon>rosids</taxon>
        <taxon>fabids</taxon>
        <taxon>Rosales</taxon>
        <taxon>Rosaceae</taxon>
        <taxon>Amygdaloideae</taxon>
        <taxon>Amygdaleae</taxon>
        <taxon>Prunus</taxon>
    </lineage>
</organism>
<reference evidence="2 3" key="1">
    <citation type="journal article" date="2013" name="Nat. Genet.">
        <title>The high-quality draft genome of peach (Prunus persica) identifies unique patterns of genetic diversity, domestication and genome evolution.</title>
        <authorList>
            <consortium name="International Peach Genome Initiative"/>
            <person name="Verde I."/>
            <person name="Abbott A.G."/>
            <person name="Scalabrin S."/>
            <person name="Jung S."/>
            <person name="Shu S."/>
            <person name="Marroni F."/>
            <person name="Zhebentyayeva T."/>
            <person name="Dettori M.T."/>
            <person name="Grimwood J."/>
            <person name="Cattonaro F."/>
            <person name="Zuccolo A."/>
            <person name="Rossini L."/>
            <person name="Jenkins J."/>
            <person name="Vendramin E."/>
            <person name="Meisel L.A."/>
            <person name="Decroocq V."/>
            <person name="Sosinski B."/>
            <person name="Prochnik S."/>
            <person name="Mitros T."/>
            <person name="Policriti A."/>
            <person name="Cipriani G."/>
            <person name="Dondini L."/>
            <person name="Ficklin S."/>
            <person name="Goodstein D.M."/>
            <person name="Xuan P."/>
            <person name="Del Fabbro C."/>
            <person name="Aramini V."/>
            <person name="Copetti D."/>
            <person name="Gonzalez S."/>
            <person name="Horner D.S."/>
            <person name="Falchi R."/>
            <person name="Lucas S."/>
            <person name="Mica E."/>
            <person name="Maldonado J."/>
            <person name="Lazzari B."/>
            <person name="Bielenberg D."/>
            <person name="Pirona R."/>
            <person name="Miculan M."/>
            <person name="Barakat A."/>
            <person name="Testolin R."/>
            <person name="Stella A."/>
            <person name="Tartarini S."/>
            <person name="Tonutti P."/>
            <person name="Arus P."/>
            <person name="Orellana A."/>
            <person name="Wells C."/>
            <person name="Main D."/>
            <person name="Vizzotto G."/>
            <person name="Silva H."/>
            <person name="Salamini F."/>
            <person name="Schmutz J."/>
            <person name="Morgante M."/>
            <person name="Rokhsar D.S."/>
        </authorList>
    </citation>
    <scope>NUCLEOTIDE SEQUENCE [LARGE SCALE GENOMIC DNA]</scope>
    <source>
        <strain evidence="3">cv. Nemared</strain>
    </source>
</reference>
<dbReference type="HOGENOM" id="CLU_2836016_0_0_1"/>
<dbReference type="EMBL" id="CM007658">
    <property type="protein sequence ID" value="ONH92719.1"/>
    <property type="molecule type" value="Genomic_DNA"/>
</dbReference>
<protein>
    <submittedName>
        <fullName evidence="2">Uncharacterized protein</fullName>
    </submittedName>
</protein>
<feature type="region of interest" description="Disordered" evidence="1">
    <location>
        <begin position="14"/>
        <end position="40"/>
    </location>
</feature>
<dbReference type="AlphaFoldDB" id="M5VK46"/>
<keyword evidence="3" id="KW-1185">Reference proteome</keyword>
<accession>M5VK46</accession>
<dbReference type="Proteomes" id="UP000006882">
    <property type="component" value="Chromosome G8"/>
</dbReference>